<evidence type="ECO:0000256" key="7">
    <source>
        <dbReference type="SAM" id="Phobius"/>
    </source>
</evidence>
<organism evidence="9 10">
    <name type="scientific">Rhamnella rubrinervis</name>
    <dbReference type="NCBI Taxonomy" id="2594499"/>
    <lineage>
        <taxon>Eukaryota</taxon>
        <taxon>Viridiplantae</taxon>
        <taxon>Streptophyta</taxon>
        <taxon>Embryophyta</taxon>
        <taxon>Tracheophyta</taxon>
        <taxon>Spermatophyta</taxon>
        <taxon>Magnoliopsida</taxon>
        <taxon>eudicotyledons</taxon>
        <taxon>Gunneridae</taxon>
        <taxon>Pentapetalae</taxon>
        <taxon>rosids</taxon>
        <taxon>fabids</taxon>
        <taxon>Rosales</taxon>
        <taxon>Rhamnaceae</taxon>
        <taxon>rhamnoid group</taxon>
        <taxon>Rhamneae</taxon>
        <taxon>Rhamnella</taxon>
    </lineage>
</organism>
<dbReference type="InterPro" id="IPR013057">
    <property type="entry name" value="AA_transpt_TM"/>
</dbReference>
<proteinExistence type="predicted"/>
<keyword evidence="10" id="KW-1185">Reference proteome</keyword>
<dbReference type="Pfam" id="PF01490">
    <property type="entry name" value="Aa_trans"/>
    <property type="match status" value="1"/>
</dbReference>
<evidence type="ECO:0000256" key="3">
    <source>
        <dbReference type="ARBA" id="ARBA00022692"/>
    </source>
</evidence>
<evidence type="ECO:0000259" key="8">
    <source>
        <dbReference type="Pfam" id="PF01490"/>
    </source>
</evidence>
<feature type="transmembrane region" description="Helical" evidence="7">
    <location>
        <begin position="51"/>
        <end position="73"/>
    </location>
</feature>
<dbReference type="PANTHER" id="PTHR22950">
    <property type="entry name" value="AMINO ACID TRANSPORTER"/>
    <property type="match status" value="1"/>
</dbReference>
<dbReference type="Proteomes" id="UP000796880">
    <property type="component" value="Unassembled WGS sequence"/>
</dbReference>
<accession>A0A8K0GZC2</accession>
<keyword evidence="6 7" id="KW-0472">Membrane</keyword>
<feature type="transmembrane region" description="Helical" evidence="7">
    <location>
        <begin position="23"/>
        <end position="44"/>
    </location>
</feature>
<name>A0A8K0GZC2_9ROSA</name>
<dbReference type="PANTHER" id="PTHR22950:SF349">
    <property type="entry name" value="AMINO ACID TRANSPORTER TRANSMEMBRANE DOMAIN-CONTAINING PROTEIN"/>
    <property type="match status" value="1"/>
</dbReference>
<feature type="transmembrane region" description="Helical" evidence="7">
    <location>
        <begin position="165"/>
        <end position="184"/>
    </location>
</feature>
<evidence type="ECO:0000256" key="6">
    <source>
        <dbReference type="ARBA" id="ARBA00023136"/>
    </source>
</evidence>
<keyword evidence="5 7" id="KW-1133">Transmembrane helix</keyword>
<evidence type="ECO:0000313" key="9">
    <source>
        <dbReference type="EMBL" id="KAF3442795.1"/>
    </source>
</evidence>
<dbReference type="AlphaFoldDB" id="A0A8K0GZC2"/>
<evidence type="ECO:0000256" key="5">
    <source>
        <dbReference type="ARBA" id="ARBA00022989"/>
    </source>
</evidence>
<feature type="domain" description="Amino acid transporter transmembrane" evidence="8">
    <location>
        <begin position="20"/>
        <end position="420"/>
    </location>
</feature>
<feature type="transmembrane region" description="Helical" evidence="7">
    <location>
        <begin position="110"/>
        <end position="128"/>
    </location>
</feature>
<evidence type="ECO:0000256" key="2">
    <source>
        <dbReference type="ARBA" id="ARBA00022448"/>
    </source>
</evidence>
<dbReference type="GO" id="GO:0015179">
    <property type="term" value="F:L-amino acid transmembrane transporter activity"/>
    <property type="evidence" value="ECO:0007669"/>
    <property type="project" value="TreeGrafter"/>
</dbReference>
<evidence type="ECO:0000256" key="4">
    <source>
        <dbReference type="ARBA" id="ARBA00022970"/>
    </source>
</evidence>
<keyword evidence="2" id="KW-0813">Transport</keyword>
<keyword evidence="3 7" id="KW-0812">Transmembrane</keyword>
<gene>
    <name evidence="9" type="ORF">FNV43_RR16712</name>
</gene>
<evidence type="ECO:0000313" key="10">
    <source>
        <dbReference type="Proteomes" id="UP000796880"/>
    </source>
</evidence>
<feature type="transmembrane region" description="Helical" evidence="7">
    <location>
        <begin position="399"/>
        <end position="418"/>
    </location>
</feature>
<feature type="transmembrane region" description="Helical" evidence="7">
    <location>
        <begin position="342"/>
        <end position="362"/>
    </location>
</feature>
<evidence type="ECO:0000256" key="1">
    <source>
        <dbReference type="ARBA" id="ARBA00004141"/>
    </source>
</evidence>
<feature type="transmembrane region" description="Helical" evidence="7">
    <location>
        <begin position="244"/>
        <end position="266"/>
    </location>
</feature>
<dbReference type="GO" id="GO:0005774">
    <property type="term" value="C:vacuolar membrane"/>
    <property type="evidence" value="ECO:0007669"/>
    <property type="project" value="TreeGrafter"/>
</dbReference>
<dbReference type="OrthoDB" id="1684102at2759"/>
<feature type="transmembrane region" description="Helical" evidence="7">
    <location>
        <begin position="140"/>
        <end position="159"/>
    </location>
</feature>
<comment type="caution">
    <text evidence="9">The sequence shown here is derived from an EMBL/GenBank/DDBJ whole genome shotgun (WGS) entry which is preliminary data.</text>
</comment>
<sequence length="424" mass="45383">MDDGVKGAGIPLLGPEAEGTASAAQTLGNIIVSIVGTGVLGLPFAFRIAGWLAGSLGVSIVGLSTYYCMLLLVKCRDKLASEEDDSTNEKTYGDLGYQCMGTTGRFLTEFLIFIAQCGGSVAYLVFIGQNLSTVYKGHGLTFESYIFLLVPIEIGLSWVGSLSALAPFSIFADVCSVLAMAIVVKEDIQQALGGEFSFEDRTAITSNIGGLPFAGGMAVFCFEGFGITLSLESSMRDKTAFTRLLALAVTGITFVYVLFGFFGYMAYGDATKDIVTLNLPRNWWTLAVQIGMCLGLVFTFPIMVHPINEIIEGNLKRSRWFQKANHNGDDCSTTRIGKFGIYVSRSIVVMGLAVVASFVPVFGVFASLVGSTVCALISFVLPATFHLRLLGSSLHFWQRALDVFILSCGVLFAAYGTYNAVAGV</sequence>
<comment type="subcellular location">
    <subcellularLocation>
        <location evidence="1">Membrane</location>
        <topology evidence="1">Multi-pass membrane protein</topology>
    </subcellularLocation>
</comment>
<feature type="transmembrane region" description="Helical" evidence="7">
    <location>
        <begin position="286"/>
        <end position="307"/>
    </location>
</feature>
<feature type="transmembrane region" description="Helical" evidence="7">
    <location>
        <begin position="368"/>
        <end position="387"/>
    </location>
</feature>
<dbReference type="EMBL" id="VOIH02000007">
    <property type="protein sequence ID" value="KAF3442795.1"/>
    <property type="molecule type" value="Genomic_DNA"/>
</dbReference>
<keyword evidence="4" id="KW-0029">Amino-acid transport</keyword>
<reference evidence="9" key="1">
    <citation type="submission" date="2020-03" db="EMBL/GenBank/DDBJ databases">
        <title>A high-quality chromosome-level genome assembly of a woody plant with both climbing and erect habits, Rhamnella rubrinervis.</title>
        <authorList>
            <person name="Lu Z."/>
            <person name="Yang Y."/>
            <person name="Zhu X."/>
            <person name="Sun Y."/>
        </authorList>
    </citation>
    <scope>NUCLEOTIDE SEQUENCE</scope>
    <source>
        <strain evidence="9">BYM</strain>
        <tissue evidence="9">Leaf</tissue>
    </source>
</reference>
<protein>
    <recommendedName>
        <fullName evidence="8">Amino acid transporter transmembrane domain-containing protein</fullName>
    </recommendedName>
</protein>